<dbReference type="Gene3D" id="1.20.200.10">
    <property type="entry name" value="Fumarase/aspartase (Central domain)"/>
    <property type="match status" value="1"/>
</dbReference>
<protein>
    <submittedName>
        <fullName evidence="2">Uncharacterized protein</fullName>
    </submittedName>
</protein>
<dbReference type="EMBL" id="KN837218">
    <property type="protein sequence ID" value="KIJ33047.1"/>
    <property type="molecule type" value="Genomic_DNA"/>
</dbReference>
<evidence type="ECO:0000256" key="1">
    <source>
        <dbReference type="SAM" id="MobiDB-lite"/>
    </source>
</evidence>
<dbReference type="SUPFAM" id="SSF48557">
    <property type="entry name" value="L-aspartase-like"/>
    <property type="match status" value="1"/>
</dbReference>
<gene>
    <name evidence="2" type="ORF">M422DRAFT_265077</name>
</gene>
<proteinExistence type="predicted"/>
<organism evidence="2 3">
    <name type="scientific">Sphaerobolus stellatus (strain SS14)</name>
    <dbReference type="NCBI Taxonomy" id="990650"/>
    <lineage>
        <taxon>Eukaryota</taxon>
        <taxon>Fungi</taxon>
        <taxon>Dikarya</taxon>
        <taxon>Basidiomycota</taxon>
        <taxon>Agaricomycotina</taxon>
        <taxon>Agaricomycetes</taxon>
        <taxon>Phallomycetidae</taxon>
        <taxon>Geastrales</taxon>
        <taxon>Sphaerobolaceae</taxon>
        <taxon>Sphaerobolus</taxon>
    </lineage>
</organism>
<evidence type="ECO:0000313" key="2">
    <source>
        <dbReference type="EMBL" id="KIJ33047.1"/>
    </source>
</evidence>
<feature type="region of interest" description="Disordered" evidence="1">
    <location>
        <begin position="49"/>
        <end position="68"/>
    </location>
</feature>
<keyword evidence="3" id="KW-1185">Reference proteome</keyword>
<sequence>MSTEALTGSKGSFDPFIHDIARPHPGQIEVAAVVLDVLGTTCLAIDPRQRGENSVDEDKGTLKQDRYSLRTAPQFIGPPCAPMHHI</sequence>
<dbReference type="AlphaFoldDB" id="A0A0C9UUV5"/>
<dbReference type="HOGENOM" id="CLU_2499310_0_0_1"/>
<accession>A0A0C9UUV5</accession>
<dbReference type="OrthoDB" id="10051290at2759"/>
<dbReference type="Pfam" id="PF00221">
    <property type="entry name" value="Lyase_aromatic"/>
    <property type="match status" value="1"/>
</dbReference>
<reference evidence="2 3" key="1">
    <citation type="submission" date="2014-06" db="EMBL/GenBank/DDBJ databases">
        <title>Evolutionary Origins and Diversification of the Mycorrhizal Mutualists.</title>
        <authorList>
            <consortium name="DOE Joint Genome Institute"/>
            <consortium name="Mycorrhizal Genomics Consortium"/>
            <person name="Kohler A."/>
            <person name="Kuo A."/>
            <person name="Nagy L.G."/>
            <person name="Floudas D."/>
            <person name="Copeland A."/>
            <person name="Barry K.W."/>
            <person name="Cichocki N."/>
            <person name="Veneault-Fourrey C."/>
            <person name="LaButti K."/>
            <person name="Lindquist E.A."/>
            <person name="Lipzen A."/>
            <person name="Lundell T."/>
            <person name="Morin E."/>
            <person name="Murat C."/>
            <person name="Riley R."/>
            <person name="Ohm R."/>
            <person name="Sun H."/>
            <person name="Tunlid A."/>
            <person name="Henrissat B."/>
            <person name="Grigoriev I.V."/>
            <person name="Hibbett D.S."/>
            <person name="Martin F."/>
        </authorList>
    </citation>
    <scope>NUCLEOTIDE SEQUENCE [LARGE SCALE GENOMIC DNA]</scope>
    <source>
        <strain evidence="2 3">SS14</strain>
    </source>
</reference>
<dbReference type="GO" id="GO:0003824">
    <property type="term" value="F:catalytic activity"/>
    <property type="evidence" value="ECO:0007669"/>
    <property type="project" value="InterPro"/>
</dbReference>
<dbReference type="Proteomes" id="UP000054279">
    <property type="component" value="Unassembled WGS sequence"/>
</dbReference>
<name>A0A0C9UUV5_SPHS4</name>
<dbReference type="InterPro" id="IPR008948">
    <property type="entry name" value="L-Aspartase-like"/>
</dbReference>
<dbReference type="InterPro" id="IPR001106">
    <property type="entry name" value="Aromatic_Lyase"/>
</dbReference>
<dbReference type="PANTHER" id="PTHR10362">
    <property type="entry name" value="HISTIDINE AMMONIA-LYASE"/>
    <property type="match status" value="1"/>
</dbReference>
<evidence type="ECO:0000313" key="3">
    <source>
        <dbReference type="Proteomes" id="UP000054279"/>
    </source>
</evidence>